<sequence>MERKKLLYQLDTPYSAVSWPEISYDDQDAILELLCNLPGSAHASGILSPLGSFRAQHTQPSQGKRIKKRKSHAAGPADSASITPSAPALGQYVDVGLATVSRSLQKASTQGHDTTELCRRYSVIFVVRSGQPSGINSHLPQMVAAASALHPSQPPIRLVGFSKSCEQRLTAALGIPRVSCIGVTEDAPNSKALIDFVHKRVPAVDVAWLREAVDGDYKDTKIKTVETIDRKKPKPNGGRGQGQG</sequence>
<dbReference type="GO" id="GO:0008033">
    <property type="term" value="P:tRNA processing"/>
    <property type="evidence" value="ECO:0007669"/>
    <property type="project" value="InterPro"/>
</dbReference>
<feature type="region of interest" description="Disordered" evidence="1">
    <location>
        <begin position="53"/>
        <end position="82"/>
    </location>
</feature>
<dbReference type="AlphaFoldDB" id="A0AAW0QTV6"/>
<dbReference type="GO" id="GO:0034965">
    <property type="term" value="P:intronic box C/D snoRNA processing"/>
    <property type="evidence" value="ECO:0007669"/>
    <property type="project" value="TreeGrafter"/>
</dbReference>
<evidence type="ECO:0000313" key="3">
    <source>
        <dbReference type="Proteomes" id="UP001392437"/>
    </source>
</evidence>
<protein>
    <submittedName>
        <fullName evidence="2">Uncharacterized protein</fullName>
    </submittedName>
</protein>
<dbReference type="PANTHER" id="PTHR28272:SF1">
    <property type="entry name" value="RIBONUCLEASES P_MRP PROTEIN SUBUNIT POP3"/>
    <property type="match status" value="1"/>
</dbReference>
<dbReference type="PANTHER" id="PTHR28272">
    <property type="entry name" value="RIBONUCLEASES P/MRP PROTEIN SUBUNIT POP3"/>
    <property type="match status" value="1"/>
</dbReference>
<dbReference type="GO" id="GO:0006364">
    <property type="term" value="P:rRNA processing"/>
    <property type="evidence" value="ECO:0007669"/>
    <property type="project" value="InterPro"/>
</dbReference>
<organism evidence="2 3">
    <name type="scientific">Apiospora kogelbergensis</name>
    <dbReference type="NCBI Taxonomy" id="1337665"/>
    <lineage>
        <taxon>Eukaryota</taxon>
        <taxon>Fungi</taxon>
        <taxon>Dikarya</taxon>
        <taxon>Ascomycota</taxon>
        <taxon>Pezizomycotina</taxon>
        <taxon>Sordariomycetes</taxon>
        <taxon>Xylariomycetidae</taxon>
        <taxon>Amphisphaeriales</taxon>
        <taxon>Apiosporaceae</taxon>
        <taxon>Apiospora</taxon>
    </lineage>
</organism>
<keyword evidence="3" id="KW-1185">Reference proteome</keyword>
<dbReference type="EMBL" id="JAQQWP010000006">
    <property type="protein sequence ID" value="KAK8114303.1"/>
    <property type="molecule type" value="Genomic_DNA"/>
</dbReference>
<dbReference type="GO" id="GO:0000171">
    <property type="term" value="F:ribonuclease MRP activity"/>
    <property type="evidence" value="ECO:0007669"/>
    <property type="project" value="TreeGrafter"/>
</dbReference>
<dbReference type="InterPro" id="IPR013241">
    <property type="entry name" value="RNase_P_Pop3"/>
</dbReference>
<dbReference type="GO" id="GO:0005829">
    <property type="term" value="C:cytosol"/>
    <property type="evidence" value="ECO:0007669"/>
    <property type="project" value="TreeGrafter"/>
</dbReference>
<comment type="caution">
    <text evidence="2">The sequence shown here is derived from an EMBL/GenBank/DDBJ whole genome shotgun (WGS) entry which is preliminary data.</text>
</comment>
<name>A0AAW0QTV6_9PEZI</name>
<accession>A0AAW0QTV6</accession>
<dbReference type="GO" id="GO:0000172">
    <property type="term" value="C:ribonuclease MRP complex"/>
    <property type="evidence" value="ECO:0007669"/>
    <property type="project" value="TreeGrafter"/>
</dbReference>
<reference evidence="2 3" key="1">
    <citation type="submission" date="2023-01" db="EMBL/GenBank/DDBJ databases">
        <title>Analysis of 21 Apiospora genomes using comparative genomics revels a genus with tremendous synthesis potential of carbohydrate active enzymes and secondary metabolites.</title>
        <authorList>
            <person name="Sorensen T."/>
        </authorList>
    </citation>
    <scope>NUCLEOTIDE SEQUENCE [LARGE SCALE GENOMIC DNA]</scope>
    <source>
        <strain evidence="2 3">CBS 117206</strain>
    </source>
</reference>
<dbReference type="Proteomes" id="UP001392437">
    <property type="component" value="Unassembled WGS sequence"/>
</dbReference>
<proteinExistence type="predicted"/>
<gene>
    <name evidence="2" type="ORF">PG999_006372</name>
</gene>
<dbReference type="Pfam" id="PF08228">
    <property type="entry name" value="RNase_P_pop3"/>
    <property type="match status" value="1"/>
</dbReference>
<evidence type="ECO:0000256" key="1">
    <source>
        <dbReference type="SAM" id="MobiDB-lite"/>
    </source>
</evidence>
<evidence type="ECO:0000313" key="2">
    <source>
        <dbReference type="EMBL" id="KAK8114303.1"/>
    </source>
</evidence>
<dbReference type="GO" id="GO:0005655">
    <property type="term" value="C:nucleolar ribonuclease P complex"/>
    <property type="evidence" value="ECO:0007669"/>
    <property type="project" value="TreeGrafter"/>
</dbReference>
<dbReference type="GO" id="GO:0004526">
    <property type="term" value="F:ribonuclease P activity"/>
    <property type="evidence" value="ECO:0007669"/>
    <property type="project" value="TreeGrafter"/>
</dbReference>